<evidence type="ECO:0000256" key="3">
    <source>
        <dbReference type="RuleBase" id="RU000363"/>
    </source>
</evidence>
<dbReference type="PANTHER" id="PTHR43544:SF7">
    <property type="entry name" value="NADB-LER2"/>
    <property type="match status" value="1"/>
</dbReference>
<dbReference type="PRINTS" id="PR00080">
    <property type="entry name" value="SDRFAMILY"/>
</dbReference>
<gene>
    <name evidence="4" type="ORF">CCE28_05530</name>
</gene>
<dbReference type="Gene3D" id="3.40.50.720">
    <property type="entry name" value="NAD(P)-binding Rossmann-like Domain"/>
    <property type="match status" value="1"/>
</dbReference>
<dbReference type="GO" id="GO:0016491">
    <property type="term" value="F:oxidoreductase activity"/>
    <property type="evidence" value="ECO:0007669"/>
    <property type="project" value="UniProtKB-KW"/>
</dbReference>
<dbReference type="AlphaFoldDB" id="A0A267MLP8"/>
<dbReference type="InterPro" id="IPR036291">
    <property type="entry name" value="NAD(P)-bd_dom_sf"/>
</dbReference>
<evidence type="ECO:0000256" key="2">
    <source>
        <dbReference type="ARBA" id="ARBA00023002"/>
    </source>
</evidence>
<dbReference type="SUPFAM" id="SSF51735">
    <property type="entry name" value="NAD(P)-binding Rossmann-fold domains"/>
    <property type="match status" value="1"/>
</dbReference>
<keyword evidence="1" id="KW-0521">NADP</keyword>
<accession>A0A267MLP8</accession>
<dbReference type="PRINTS" id="PR00081">
    <property type="entry name" value="GDHRDH"/>
</dbReference>
<proteinExistence type="inferred from homology"/>
<keyword evidence="2" id="KW-0560">Oxidoreductase</keyword>
<comment type="similarity">
    <text evidence="3">Belongs to the short-chain dehydrogenases/reductases (SDR) family.</text>
</comment>
<reference evidence="4 5" key="1">
    <citation type="submission" date="2017-06" db="EMBL/GenBank/DDBJ databases">
        <title>Draft genome sequence of anaerobic fermentative bacterium Anaeromicrobium sediminis DY2726D isolated from West Pacific Ocean sediments.</title>
        <authorList>
            <person name="Zeng X."/>
        </authorList>
    </citation>
    <scope>NUCLEOTIDE SEQUENCE [LARGE SCALE GENOMIC DNA]</scope>
    <source>
        <strain evidence="4 5">DY2726D</strain>
    </source>
</reference>
<name>A0A267MLP8_9FIRM</name>
<evidence type="ECO:0000256" key="1">
    <source>
        <dbReference type="ARBA" id="ARBA00022857"/>
    </source>
</evidence>
<dbReference type="Proteomes" id="UP000216024">
    <property type="component" value="Unassembled WGS sequence"/>
</dbReference>
<dbReference type="PANTHER" id="PTHR43544">
    <property type="entry name" value="SHORT-CHAIN DEHYDROGENASE/REDUCTASE"/>
    <property type="match status" value="1"/>
</dbReference>
<dbReference type="InterPro" id="IPR002347">
    <property type="entry name" value="SDR_fam"/>
</dbReference>
<evidence type="ECO:0000313" key="5">
    <source>
        <dbReference type="Proteomes" id="UP000216024"/>
    </source>
</evidence>
<comment type="caution">
    <text evidence="4">The sequence shown here is derived from an EMBL/GenBank/DDBJ whole genome shotgun (WGS) entry which is preliminary data.</text>
</comment>
<protein>
    <submittedName>
        <fullName evidence="4">Short-chain dehydrogenase</fullName>
    </submittedName>
</protein>
<dbReference type="GO" id="GO:0005737">
    <property type="term" value="C:cytoplasm"/>
    <property type="evidence" value="ECO:0007669"/>
    <property type="project" value="TreeGrafter"/>
</dbReference>
<dbReference type="EMBL" id="NIBG01000003">
    <property type="protein sequence ID" value="PAB60357.1"/>
    <property type="molecule type" value="Genomic_DNA"/>
</dbReference>
<sequence>MGINIKIMGVEKIKEKVLITGGNRGLGYELVKVFLRNGYEVFAVVRSIEGKGKLEKEFKENCYPIVADISSDDSIKIIKSTLTKYTDQIDILINNAGITAKEHEIMKVTTNEMSNLFHIHCLGVVRTVQATLEMLYNSKNPRIINVSSRLGSLTKMASGEFKGRNFSYSYRIAKAAQNMLTICLDQELRDKGIYLGAIHPGKLKTNMAASDADMNPSEGANNIYNWVSSLKVKDRVEFVQPLVNELEW</sequence>
<dbReference type="Pfam" id="PF00106">
    <property type="entry name" value="adh_short"/>
    <property type="match status" value="1"/>
</dbReference>
<keyword evidence="5" id="KW-1185">Reference proteome</keyword>
<evidence type="ECO:0000313" key="4">
    <source>
        <dbReference type="EMBL" id="PAB60357.1"/>
    </source>
</evidence>
<dbReference type="InterPro" id="IPR051468">
    <property type="entry name" value="Fungal_SecMetab_SDRs"/>
</dbReference>
<organism evidence="4 5">
    <name type="scientific">Anaeromicrobium sediminis</name>
    <dbReference type="NCBI Taxonomy" id="1478221"/>
    <lineage>
        <taxon>Bacteria</taxon>
        <taxon>Bacillati</taxon>
        <taxon>Bacillota</taxon>
        <taxon>Clostridia</taxon>
        <taxon>Peptostreptococcales</taxon>
        <taxon>Thermotaleaceae</taxon>
        <taxon>Anaeromicrobium</taxon>
    </lineage>
</organism>